<proteinExistence type="predicted"/>
<dbReference type="Proteomes" id="UP000029548">
    <property type="component" value="Unassembled WGS sequence"/>
</dbReference>
<name>A0A096A4U7_9CORY</name>
<evidence type="ECO:0000313" key="2">
    <source>
        <dbReference type="EMBL" id="KGF15889.1"/>
    </source>
</evidence>
<organism evidence="2 3">
    <name type="scientific">Corynebacterium freneyi DNF00450</name>
    <dbReference type="NCBI Taxonomy" id="1287475"/>
    <lineage>
        <taxon>Bacteria</taxon>
        <taxon>Bacillati</taxon>
        <taxon>Actinomycetota</taxon>
        <taxon>Actinomycetes</taxon>
        <taxon>Mycobacteriales</taxon>
        <taxon>Corynebacteriaceae</taxon>
        <taxon>Corynebacterium</taxon>
    </lineage>
</organism>
<evidence type="ECO:0000313" key="3">
    <source>
        <dbReference type="Proteomes" id="UP000029548"/>
    </source>
</evidence>
<dbReference type="RefSeq" id="WP_035122954.1">
    <property type="nucleotide sequence ID" value="NZ_JRNE01000066.1"/>
</dbReference>
<reference evidence="2 3" key="1">
    <citation type="submission" date="2014-07" db="EMBL/GenBank/DDBJ databases">
        <authorList>
            <person name="McCorrison J."/>
            <person name="Sanka R."/>
            <person name="Torralba M."/>
            <person name="Gillis M."/>
            <person name="Haft D.H."/>
            <person name="Methe B."/>
            <person name="Sutton G."/>
            <person name="Nelson K.E."/>
        </authorList>
    </citation>
    <scope>NUCLEOTIDE SEQUENCE [LARGE SCALE GENOMIC DNA]</scope>
    <source>
        <strain evidence="2 3">DNF00450</strain>
    </source>
</reference>
<sequence length="277" mass="29569">MTRMPPAHVSDAFGASGTPVPAGPAWDDGWIFGDTVISAVADPSRAAWSAKVLESLAVDGAEVAHPVRTSDGRHVLSGWRARQHRPGRPEPRADETIVACGRLEEALADVERPRFLARGGGDVFDVCDRAAWAEDPIAQLEEFLDPDAVPRGDAAEALAAAGGMIGLRGQVRAEGQLVHGDPVGTVLYDGSAPPLFVDLVPRWHPAGWTRAVAAVDAVAWGGADEDLLGRFDHVPHWDGLLARAICNRLFLHAAHPESRPAAWRGLARATEMVRARL</sequence>
<evidence type="ECO:0000256" key="1">
    <source>
        <dbReference type="SAM" id="MobiDB-lite"/>
    </source>
</evidence>
<dbReference type="NCBIfam" id="TIGR02569">
    <property type="entry name" value="TIGR02569_actnb"/>
    <property type="match status" value="1"/>
</dbReference>
<dbReference type="AlphaFoldDB" id="A0A096A4U7"/>
<dbReference type="EMBL" id="JRNE01000066">
    <property type="protein sequence ID" value="KGF15889.1"/>
    <property type="molecule type" value="Genomic_DNA"/>
</dbReference>
<gene>
    <name evidence="2" type="ORF">HMPREF1650_09830</name>
</gene>
<protein>
    <recommendedName>
        <fullName evidence="4">TIGR02569 family protein</fullName>
    </recommendedName>
</protein>
<comment type="caution">
    <text evidence="2">The sequence shown here is derived from an EMBL/GenBank/DDBJ whole genome shotgun (WGS) entry which is preliminary data.</text>
</comment>
<dbReference type="eggNOG" id="COG2334">
    <property type="taxonomic scope" value="Bacteria"/>
</dbReference>
<feature type="region of interest" description="Disordered" evidence="1">
    <location>
        <begin position="74"/>
        <end position="93"/>
    </location>
</feature>
<evidence type="ECO:0008006" key="4">
    <source>
        <dbReference type="Google" id="ProtNLM"/>
    </source>
</evidence>
<dbReference type="InterPro" id="IPR013402">
    <property type="entry name" value="CHP02569"/>
</dbReference>
<accession>A0A096A4U7</accession>